<dbReference type="Proteomes" id="UP000886878">
    <property type="component" value="Unassembled WGS sequence"/>
</dbReference>
<reference evidence="8" key="2">
    <citation type="submission" date="2021-04" db="EMBL/GenBank/DDBJ databases">
        <authorList>
            <person name="Gilroy R."/>
        </authorList>
    </citation>
    <scope>NUCLEOTIDE SEQUENCE</scope>
    <source>
        <strain evidence="8">ChiHejej3B27-2180</strain>
    </source>
</reference>
<proteinExistence type="inferred from homology"/>
<keyword evidence="4 6" id="KW-0520">NAD</keyword>
<evidence type="ECO:0000256" key="5">
    <source>
        <dbReference type="ARBA" id="ARBA00048542"/>
    </source>
</evidence>
<dbReference type="InterPro" id="IPR050104">
    <property type="entry name" value="FMN-dep_NADH:Q_OxRdtase_AzoR1"/>
</dbReference>
<evidence type="ECO:0000256" key="3">
    <source>
        <dbReference type="ARBA" id="ARBA00023002"/>
    </source>
</evidence>
<evidence type="ECO:0000256" key="6">
    <source>
        <dbReference type="HAMAP-Rule" id="MF_01216"/>
    </source>
</evidence>
<dbReference type="PANTHER" id="PTHR43741:SF7">
    <property type="entry name" value="FMN-DEPENDENT NADH:QUINONE OXIDOREDUCTASE"/>
    <property type="match status" value="1"/>
</dbReference>
<protein>
    <recommendedName>
        <fullName evidence="6">FMN dependent NADH:quinone oxidoreductase</fullName>
        <ecNumber evidence="6">1.6.5.-</ecNumber>
    </recommendedName>
    <alternativeName>
        <fullName evidence="6">Azo-dye reductase</fullName>
    </alternativeName>
    <alternativeName>
        <fullName evidence="6">FMN-dependent NADH-azo compound oxidoreductase</fullName>
    </alternativeName>
    <alternativeName>
        <fullName evidence="6">FMN-dependent NADH-azoreductase</fullName>
        <ecNumber evidence="6">1.7.1.17</ecNumber>
    </alternativeName>
</protein>
<dbReference type="EMBL" id="DXGK01000104">
    <property type="protein sequence ID" value="HIW70711.1"/>
    <property type="molecule type" value="Genomic_DNA"/>
</dbReference>
<dbReference type="EC" id="1.6.5.-" evidence="6"/>
<comment type="cofactor">
    <cofactor evidence="6">
        <name>FMN</name>
        <dbReference type="ChEBI" id="CHEBI:58210"/>
    </cofactor>
    <text evidence="6">Binds 1 FMN per subunit.</text>
</comment>
<accession>A0A9D1QPT1</accession>
<dbReference type="GO" id="GO:0009055">
    <property type="term" value="F:electron transfer activity"/>
    <property type="evidence" value="ECO:0007669"/>
    <property type="project" value="UniProtKB-UniRule"/>
</dbReference>
<feature type="binding site" evidence="6">
    <location>
        <begin position="17"/>
        <end position="19"/>
    </location>
    <ligand>
        <name>FMN</name>
        <dbReference type="ChEBI" id="CHEBI:58210"/>
    </ligand>
</feature>
<comment type="function">
    <text evidence="6">Also exhibits azoreductase activity. Catalyzes the reductive cleavage of the azo bond in aromatic azo compounds to the corresponding amines.</text>
</comment>
<dbReference type="PANTHER" id="PTHR43741">
    <property type="entry name" value="FMN-DEPENDENT NADH-AZOREDUCTASE 1"/>
    <property type="match status" value="1"/>
</dbReference>
<dbReference type="EC" id="1.7.1.17" evidence="6"/>
<reference evidence="8" key="1">
    <citation type="journal article" date="2021" name="PeerJ">
        <title>Extensive microbial diversity within the chicken gut microbiome revealed by metagenomics and culture.</title>
        <authorList>
            <person name="Gilroy R."/>
            <person name="Ravi A."/>
            <person name="Getino M."/>
            <person name="Pursley I."/>
            <person name="Horton D.L."/>
            <person name="Alikhan N.F."/>
            <person name="Baker D."/>
            <person name="Gharbi K."/>
            <person name="Hall N."/>
            <person name="Watson M."/>
            <person name="Adriaenssens E.M."/>
            <person name="Foster-Nyarko E."/>
            <person name="Jarju S."/>
            <person name="Secka A."/>
            <person name="Antonio M."/>
            <person name="Oren A."/>
            <person name="Chaudhuri R.R."/>
            <person name="La Ragione R."/>
            <person name="Hildebrand F."/>
            <person name="Pallen M.J."/>
        </authorList>
    </citation>
    <scope>NUCLEOTIDE SEQUENCE</scope>
    <source>
        <strain evidence="8">ChiHejej3B27-2180</strain>
    </source>
</reference>
<comment type="caution">
    <text evidence="8">The sequence shown here is derived from an EMBL/GenBank/DDBJ whole genome shotgun (WGS) entry which is preliminary data.</text>
</comment>
<evidence type="ECO:0000313" key="8">
    <source>
        <dbReference type="EMBL" id="HIW70711.1"/>
    </source>
</evidence>
<comment type="similarity">
    <text evidence="6">Belongs to the azoreductase type 1 family.</text>
</comment>
<evidence type="ECO:0000259" key="7">
    <source>
        <dbReference type="Pfam" id="PF02525"/>
    </source>
</evidence>
<dbReference type="InterPro" id="IPR029039">
    <property type="entry name" value="Flavoprotein-like_sf"/>
</dbReference>
<evidence type="ECO:0000256" key="1">
    <source>
        <dbReference type="ARBA" id="ARBA00022630"/>
    </source>
</evidence>
<dbReference type="InterPro" id="IPR023048">
    <property type="entry name" value="NADH:quinone_OxRdtase_FMN_depd"/>
</dbReference>
<evidence type="ECO:0000313" key="9">
    <source>
        <dbReference type="Proteomes" id="UP000886878"/>
    </source>
</evidence>
<comment type="caution">
    <text evidence="6">Lacks conserved residue(s) required for the propagation of feature annotation.</text>
</comment>
<dbReference type="GO" id="GO:0016655">
    <property type="term" value="F:oxidoreductase activity, acting on NAD(P)H, quinone or similar compound as acceptor"/>
    <property type="evidence" value="ECO:0007669"/>
    <property type="project" value="InterPro"/>
</dbReference>
<dbReference type="AlphaFoldDB" id="A0A9D1QPT1"/>
<name>A0A9D1QPT1_9LACO</name>
<evidence type="ECO:0000256" key="4">
    <source>
        <dbReference type="ARBA" id="ARBA00023027"/>
    </source>
</evidence>
<organism evidence="8 9">
    <name type="scientific">Candidatus Limosilactobacillus merdipullorum</name>
    <dbReference type="NCBI Taxonomy" id="2838653"/>
    <lineage>
        <taxon>Bacteria</taxon>
        <taxon>Bacillati</taxon>
        <taxon>Bacillota</taxon>
        <taxon>Bacilli</taxon>
        <taxon>Lactobacillales</taxon>
        <taxon>Lactobacillaceae</taxon>
        <taxon>Limosilactobacillus</taxon>
    </lineage>
</organism>
<dbReference type="GO" id="GO:0010181">
    <property type="term" value="F:FMN binding"/>
    <property type="evidence" value="ECO:0007669"/>
    <property type="project" value="UniProtKB-UniRule"/>
</dbReference>
<keyword evidence="3 6" id="KW-0560">Oxidoreductase</keyword>
<feature type="domain" description="Flavodoxin-like fold" evidence="7">
    <location>
        <begin position="2"/>
        <end position="204"/>
    </location>
</feature>
<evidence type="ECO:0000256" key="2">
    <source>
        <dbReference type="ARBA" id="ARBA00022643"/>
    </source>
</evidence>
<sequence length="211" mass="24420">MSKVLVVLAHPHTDVRSLSMEVYEKFIEEYRLQHPDDDIIIRDLFAQPFPAMDNTTFIAIAKQHVGMELSKQEDQLLSTRTAWLNEFIEADKYIFVNPMYNHFLPAELKEYIDITAVARKTFRYTPEGAVGLLHNKKAIQIRATGGTYHNDVPHGEFEKNFDAPYLEMMLNYYGIRDVEHIYVEGAARHRDQTEEIVNQALKEASVAAKKF</sequence>
<dbReference type="HAMAP" id="MF_01216">
    <property type="entry name" value="Azoreductase_type1"/>
    <property type="match status" value="1"/>
</dbReference>
<comment type="subunit">
    <text evidence="6">Homodimer.</text>
</comment>
<keyword evidence="2 6" id="KW-0288">FMN</keyword>
<dbReference type="Pfam" id="PF02525">
    <property type="entry name" value="Flavodoxin_2"/>
    <property type="match status" value="1"/>
</dbReference>
<dbReference type="SUPFAM" id="SSF52218">
    <property type="entry name" value="Flavoproteins"/>
    <property type="match status" value="1"/>
</dbReference>
<gene>
    <name evidence="6" type="primary">azoR</name>
    <name evidence="8" type="ORF">H9876_05025</name>
</gene>
<dbReference type="Gene3D" id="3.40.50.360">
    <property type="match status" value="1"/>
</dbReference>
<dbReference type="InterPro" id="IPR003680">
    <property type="entry name" value="Flavodoxin_fold"/>
</dbReference>
<keyword evidence="1 6" id="KW-0285">Flavoprotein</keyword>
<comment type="function">
    <text evidence="6">Quinone reductase that provides resistance to thiol-specific stress caused by electrophilic quinones.</text>
</comment>
<comment type="catalytic activity">
    <reaction evidence="6">
        <text>2 a quinone + NADH + H(+) = 2 a 1,4-benzosemiquinone + NAD(+)</text>
        <dbReference type="Rhea" id="RHEA:65952"/>
        <dbReference type="ChEBI" id="CHEBI:15378"/>
        <dbReference type="ChEBI" id="CHEBI:57540"/>
        <dbReference type="ChEBI" id="CHEBI:57945"/>
        <dbReference type="ChEBI" id="CHEBI:132124"/>
        <dbReference type="ChEBI" id="CHEBI:134225"/>
    </reaction>
</comment>
<dbReference type="GO" id="GO:0016652">
    <property type="term" value="F:oxidoreductase activity, acting on NAD(P)H as acceptor"/>
    <property type="evidence" value="ECO:0007669"/>
    <property type="project" value="UniProtKB-UniRule"/>
</dbReference>
<comment type="catalytic activity">
    <reaction evidence="5">
        <text>N,N-dimethyl-1,4-phenylenediamine + anthranilate + 2 NAD(+) = 2-(4-dimethylaminophenyl)diazenylbenzoate + 2 NADH + 2 H(+)</text>
        <dbReference type="Rhea" id="RHEA:55872"/>
        <dbReference type="ChEBI" id="CHEBI:15378"/>
        <dbReference type="ChEBI" id="CHEBI:15783"/>
        <dbReference type="ChEBI" id="CHEBI:16567"/>
        <dbReference type="ChEBI" id="CHEBI:57540"/>
        <dbReference type="ChEBI" id="CHEBI:57945"/>
        <dbReference type="ChEBI" id="CHEBI:71579"/>
        <dbReference type="EC" id="1.7.1.17"/>
    </reaction>
    <physiologicalReaction direction="right-to-left" evidence="5">
        <dbReference type="Rhea" id="RHEA:55874"/>
    </physiologicalReaction>
</comment>